<keyword evidence="3" id="KW-1185">Reference proteome</keyword>
<dbReference type="PROSITE" id="PS51154">
    <property type="entry name" value="MACRO"/>
    <property type="match status" value="1"/>
</dbReference>
<dbReference type="CDD" id="cd02901">
    <property type="entry name" value="Macro_Poa1p-like"/>
    <property type="match status" value="1"/>
</dbReference>
<proteinExistence type="predicted"/>
<sequence>MIRFAQGNLLEAKAEALVNTVNTVGVMGKGIALMFKERFTENYRLYGAACKANEVVIGKMFVTEVSELDGPRWIVNFPTKQHWRSPSQLAWIVDGLHDLRRFIVANHVSSIAIPPLGAGNGGLPWSSVREQIEAVLSDLDADVLVFEPTDKYQNVSKRSGVEQLTPARALIAELVRRYWVLGMECSLLEIQKLAWFLERSIERFTPDNNPLALKFVAHKYGPYANRLEHLLDNLDGSYLHCGKRIGDAGPADVIWFDDGRKSFVHAYLNSEAKEHLPALEFTADLIDGFESPFGMELLATVDWLLSREGVAPDVAAIREALKNWSGGADAGKRKSKIFDDESLTIALNRLSTVDPGRVRSTVK</sequence>
<dbReference type="SMART" id="SM00506">
    <property type="entry name" value="A1pp"/>
    <property type="match status" value="1"/>
</dbReference>
<accession>L1M4I7</accession>
<dbReference type="PANTHER" id="PTHR12521:SF0">
    <property type="entry name" value="ADP-RIBOSE GLYCOHYDROLASE OARD1"/>
    <property type="match status" value="1"/>
</dbReference>
<dbReference type="Pfam" id="PF01661">
    <property type="entry name" value="Macro"/>
    <property type="match status" value="1"/>
</dbReference>
<comment type="caution">
    <text evidence="2">The sequence shown here is derived from an EMBL/GenBank/DDBJ whole genome shotgun (WGS) entry which is preliminary data.</text>
</comment>
<reference evidence="2 3" key="1">
    <citation type="journal article" date="2013" name="Genome Announc.">
        <title>Genome Sequence of Naphthalene-Degrading Soil Bacterium Pseudomonas putida CSV86.</title>
        <authorList>
            <person name="Phale P.S."/>
            <person name="Paliwal V."/>
            <person name="Raju S.C."/>
            <person name="Modak A."/>
            <person name="Purohit H.J."/>
        </authorList>
    </citation>
    <scope>NUCLEOTIDE SEQUENCE [LARGE SCALE GENOMIC DNA]</scope>
    <source>
        <strain evidence="2 3">CSV86</strain>
    </source>
</reference>
<dbReference type="InterPro" id="IPR043472">
    <property type="entry name" value="Macro_dom-like"/>
</dbReference>
<dbReference type="GO" id="GO:0140291">
    <property type="term" value="P:peptidyl-glutamate ADP-deribosylation"/>
    <property type="evidence" value="ECO:0007669"/>
    <property type="project" value="TreeGrafter"/>
</dbReference>
<dbReference type="Proteomes" id="UP000010448">
    <property type="component" value="Unassembled WGS sequence"/>
</dbReference>
<comment type="catalytic activity">
    <reaction evidence="1">
        <text>an N-(ADP-alpha-D-ribosyl)-thymidine in DNA + H2O = a thymidine in DNA + ADP-D-ribose</text>
        <dbReference type="Rhea" id="RHEA:71655"/>
        <dbReference type="Rhea" id="RHEA-COMP:13556"/>
        <dbReference type="Rhea" id="RHEA-COMP:18051"/>
        <dbReference type="ChEBI" id="CHEBI:15377"/>
        <dbReference type="ChEBI" id="CHEBI:57967"/>
        <dbReference type="ChEBI" id="CHEBI:137386"/>
        <dbReference type="ChEBI" id="CHEBI:191199"/>
    </reaction>
    <physiologicalReaction direction="left-to-right" evidence="1">
        <dbReference type="Rhea" id="RHEA:71656"/>
    </physiologicalReaction>
</comment>
<dbReference type="eggNOG" id="COG2110">
    <property type="taxonomic scope" value="Bacteria"/>
</dbReference>
<dbReference type="RefSeq" id="WP_009396742.1">
    <property type="nucleotide sequence ID" value="NZ_AMWJ02000004.1"/>
</dbReference>
<dbReference type="InterPro" id="IPR002589">
    <property type="entry name" value="Macro_dom"/>
</dbReference>
<evidence type="ECO:0000313" key="2">
    <source>
        <dbReference type="EMBL" id="NNJ18627.1"/>
    </source>
</evidence>
<dbReference type="SUPFAM" id="SSF52949">
    <property type="entry name" value="Macro domain-like"/>
    <property type="match status" value="1"/>
</dbReference>
<dbReference type="OrthoDB" id="9780211at2"/>
<dbReference type="InterPro" id="IPR050892">
    <property type="entry name" value="ADP-ribose_metab_enzymes"/>
</dbReference>
<dbReference type="EMBL" id="AMWJ02000004">
    <property type="protein sequence ID" value="NNJ18627.1"/>
    <property type="molecule type" value="Genomic_DNA"/>
</dbReference>
<name>L1M4I7_9PSED</name>
<evidence type="ECO:0000313" key="3">
    <source>
        <dbReference type="Proteomes" id="UP000010448"/>
    </source>
</evidence>
<dbReference type="AlphaFoldDB" id="L1M4I7"/>
<evidence type="ECO:0000256" key="1">
    <source>
        <dbReference type="ARBA" id="ARBA00035885"/>
    </source>
</evidence>
<dbReference type="PANTHER" id="PTHR12521">
    <property type="entry name" value="PROTEIN C6ORF130"/>
    <property type="match status" value="1"/>
</dbReference>
<gene>
    <name evidence="2" type="ORF">CSV86_027385</name>
</gene>
<organism evidence="2 3">
    <name type="scientific">Pseudomonas bharatica CSV86</name>
    <dbReference type="NCBI Taxonomy" id="1005395"/>
    <lineage>
        <taxon>Bacteria</taxon>
        <taxon>Pseudomonadati</taxon>
        <taxon>Pseudomonadota</taxon>
        <taxon>Gammaproteobacteria</taxon>
        <taxon>Pseudomonadales</taxon>
        <taxon>Pseudomonadaceae</taxon>
        <taxon>Pseudomonas</taxon>
        <taxon>Pseudomonas bharatica</taxon>
    </lineage>
</organism>
<protein>
    <submittedName>
        <fullName evidence="2">Macro domain-containing protein</fullName>
    </submittedName>
</protein>
<dbReference type="Gene3D" id="3.40.220.10">
    <property type="entry name" value="Leucine Aminopeptidase, subunit E, domain 1"/>
    <property type="match status" value="1"/>
</dbReference>